<evidence type="ECO:0008006" key="5">
    <source>
        <dbReference type="Google" id="ProtNLM"/>
    </source>
</evidence>
<evidence type="ECO:0000313" key="3">
    <source>
        <dbReference type="EMBL" id="KAJ8873041.1"/>
    </source>
</evidence>
<reference evidence="3 4" key="1">
    <citation type="submission" date="2023-02" db="EMBL/GenBank/DDBJ databases">
        <title>LHISI_Scaffold_Assembly.</title>
        <authorList>
            <person name="Stuart O.P."/>
            <person name="Cleave R."/>
            <person name="Magrath M.J.L."/>
            <person name="Mikheyev A.S."/>
        </authorList>
    </citation>
    <scope>NUCLEOTIDE SEQUENCE [LARGE SCALE GENOMIC DNA]</scope>
    <source>
        <strain evidence="3">Daus_M_001</strain>
        <tissue evidence="3">Leg muscle</tissue>
    </source>
</reference>
<dbReference type="InterPro" id="IPR034913">
    <property type="entry name" value="mS27/PTCD2"/>
</dbReference>
<dbReference type="InterPro" id="IPR019266">
    <property type="entry name" value="Ribosomal_mS27"/>
</dbReference>
<comment type="caution">
    <text evidence="3">The sequence shown here is derived from an EMBL/GenBank/DDBJ whole genome shotgun (WGS) entry which is preliminary data.</text>
</comment>
<feature type="region of interest" description="Disordered" evidence="2">
    <location>
        <begin position="406"/>
        <end position="441"/>
    </location>
</feature>
<organism evidence="3 4">
    <name type="scientific">Dryococelus australis</name>
    <dbReference type="NCBI Taxonomy" id="614101"/>
    <lineage>
        <taxon>Eukaryota</taxon>
        <taxon>Metazoa</taxon>
        <taxon>Ecdysozoa</taxon>
        <taxon>Arthropoda</taxon>
        <taxon>Hexapoda</taxon>
        <taxon>Insecta</taxon>
        <taxon>Pterygota</taxon>
        <taxon>Neoptera</taxon>
        <taxon>Polyneoptera</taxon>
        <taxon>Phasmatodea</taxon>
        <taxon>Verophasmatodea</taxon>
        <taxon>Anareolatae</taxon>
        <taxon>Phasmatidae</taxon>
        <taxon>Eurycanthinae</taxon>
        <taxon>Dryococelus</taxon>
    </lineage>
</organism>
<keyword evidence="4" id="KW-1185">Reference proteome</keyword>
<dbReference type="Proteomes" id="UP001159363">
    <property type="component" value="Chromosome 10"/>
</dbReference>
<dbReference type="PANTHER" id="PTHR21393">
    <property type="entry name" value="MITOCHONDRIAL 28S RIBOSOMAL PROTEIN S27"/>
    <property type="match status" value="1"/>
</dbReference>
<gene>
    <name evidence="3" type="ORF">PR048_026657</name>
</gene>
<accession>A0ABQ9GLY9</accession>
<dbReference type="Pfam" id="PF10037">
    <property type="entry name" value="MRP-S27"/>
    <property type="match status" value="1"/>
</dbReference>
<evidence type="ECO:0000313" key="4">
    <source>
        <dbReference type="Proteomes" id="UP001159363"/>
    </source>
</evidence>
<comment type="subcellular location">
    <subcellularLocation>
        <location evidence="1">Mitochondrion</location>
    </subcellularLocation>
</comment>
<name>A0ABQ9GLY9_9NEOP</name>
<evidence type="ECO:0000256" key="2">
    <source>
        <dbReference type="SAM" id="MobiDB-lite"/>
    </source>
</evidence>
<proteinExistence type="predicted"/>
<protein>
    <recommendedName>
        <fullName evidence="5">28S ribosomal protein S27, mitochondrial</fullName>
    </recommendedName>
</protein>
<evidence type="ECO:0000256" key="1">
    <source>
        <dbReference type="ARBA" id="ARBA00004173"/>
    </source>
</evidence>
<sequence length="441" mass="51325">MKVLQHHKEVSHASAGTAKFQNLLPRKINFMMSSILDRRWFLSPAYSCQDVWEKRLESPLLQQVKLDDFHYEVDAKYQSKQQISAIDVDLFANAVQGAEHLDELEDLVYKLRLGPTTADTLPSTPHALVRHFLAAGRTDDLLRILNDRINYGMFPDYYISCLLMDAFLRQKNYTAAAQVGVLQMLQDDWEDDLTTHLALYSCHMHLQQPGHWQPEEVPEPPDDGEEVKVRVKYIRNPYFDDHFDLRDPKLLVGKTLAAVGARVPGAVGQTYQLVGWALYEKWDRVLAMLEQLIAGWEEPLFYQEGLWVLVSTIHCLVDNKIDTKDLHEALESTVHSMALQQEPSKVVEQCRAYEAWEQLRKQRLEEELAAAWREQRSREIQETHKELEQHERTIFFFDNQEQWELQAEEKDQAASATGIQDKKTKDDSEEYIPPEIRRPRV</sequence>
<dbReference type="EMBL" id="JARBHB010000011">
    <property type="protein sequence ID" value="KAJ8873041.1"/>
    <property type="molecule type" value="Genomic_DNA"/>
</dbReference>
<dbReference type="PANTHER" id="PTHR21393:SF0">
    <property type="entry name" value="SMALL RIBOSOMAL SUBUNIT PROTEIN MS27"/>
    <property type="match status" value="1"/>
</dbReference>